<evidence type="ECO:0000313" key="2">
    <source>
        <dbReference type="Proteomes" id="UP001215280"/>
    </source>
</evidence>
<accession>A0AAD7NAZ2</accession>
<keyword evidence="2" id="KW-1185">Reference proteome</keyword>
<dbReference type="EMBL" id="JARJLG010000068">
    <property type="protein sequence ID" value="KAJ7754183.1"/>
    <property type="molecule type" value="Genomic_DNA"/>
</dbReference>
<evidence type="ECO:0000313" key="1">
    <source>
        <dbReference type="EMBL" id="KAJ7754183.1"/>
    </source>
</evidence>
<name>A0AAD7NAZ2_9AGAR</name>
<proteinExistence type="predicted"/>
<organism evidence="1 2">
    <name type="scientific">Mycena maculata</name>
    <dbReference type="NCBI Taxonomy" id="230809"/>
    <lineage>
        <taxon>Eukaryota</taxon>
        <taxon>Fungi</taxon>
        <taxon>Dikarya</taxon>
        <taxon>Basidiomycota</taxon>
        <taxon>Agaricomycotina</taxon>
        <taxon>Agaricomycetes</taxon>
        <taxon>Agaricomycetidae</taxon>
        <taxon>Agaricales</taxon>
        <taxon>Marasmiineae</taxon>
        <taxon>Mycenaceae</taxon>
        <taxon>Mycena</taxon>
    </lineage>
</organism>
<sequence>MTTFCNVPLSTSLDPLSRHSRVSLDWILSSGVPASKSSASGILTLPCGDTMCSMHMTLSIAAGLPYDLVLSRDWLFFCHETLPHVSFSLSSGIVGPGQLSSKFTSVKNQCASGDRFQTLLSRPKHPRLKHFAAWSTRLHNPLDVDASAMNLWFAAAPLRLVLPLP</sequence>
<reference evidence="1" key="1">
    <citation type="submission" date="2023-03" db="EMBL/GenBank/DDBJ databases">
        <title>Massive genome expansion in bonnet fungi (Mycena s.s.) driven by repeated elements and novel gene families across ecological guilds.</title>
        <authorList>
            <consortium name="Lawrence Berkeley National Laboratory"/>
            <person name="Harder C.B."/>
            <person name="Miyauchi S."/>
            <person name="Viragh M."/>
            <person name="Kuo A."/>
            <person name="Thoen E."/>
            <person name="Andreopoulos B."/>
            <person name="Lu D."/>
            <person name="Skrede I."/>
            <person name="Drula E."/>
            <person name="Henrissat B."/>
            <person name="Morin E."/>
            <person name="Kohler A."/>
            <person name="Barry K."/>
            <person name="LaButti K."/>
            <person name="Morin E."/>
            <person name="Salamov A."/>
            <person name="Lipzen A."/>
            <person name="Mereny Z."/>
            <person name="Hegedus B."/>
            <person name="Baldrian P."/>
            <person name="Stursova M."/>
            <person name="Weitz H."/>
            <person name="Taylor A."/>
            <person name="Grigoriev I.V."/>
            <person name="Nagy L.G."/>
            <person name="Martin F."/>
            <person name="Kauserud H."/>
        </authorList>
    </citation>
    <scope>NUCLEOTIDE SEQUENCE</scope>
    <source>
        <strain evidence="1">CBHHK188m</strain>
    </source>
</reference>
<protein>
    <submittedName>
        <fullName evidence="1">Uncharacterized protein</fullName>
    </submittedName>
</protein>
<comment type="caution">
    <text evidence="1">The sequence shown here is derived from an EMBL/GenBank/DDBJ whole genome shotgun (WGS) entry which is preliminary data.</text>
</comment>
<dbReference type="AlphaFoldDB" id="A0AAD7NAZ2"/>
<gene>
    <name evidence="1" type="ORF">DFH07DRAFT_823288</name>
</gene>
<dbReference type="Proteomes" id="UP001215280">
    <property type="component" value="Unassembled WGS sequence"/>
</dbReference>